<accession>A0A8J1XUJ8</accession>
<evidence type="ECO:0000313" key="2">
    <source>
        <dbReference type="EMBL" id="CAH1796432.1"/>
    </source>
</evidence>
<dbReference type="Proteomes" id="UP000749559">
    <property type="component" value="Unassembled WGS sequence"/>
</dbReference>
<comment type="caution">
    <text evidence="2">The sequence shown here is derived from an EMBL/GenBank/DDBJ whole genome shotgun (WGS) entry which is preliminary data.</text>
</comment>
<dbReference type="InterPro" id="IPR011021">
    <property type="entry name" value="Arrestin-like_N"/>
</dbReference>
<protein>
    <submittedName>
        <fullName evidence="2">Uncharacterized protein</fullName>
    </submittedName>
</protein>
<sequence>MDVVLHRSHGVYKPEDDVTGFVHLELDKPIKIRGVQLLVHGSSTISWRIPSKSNEHSQIHRQEEVYFNHSITLWGHASTDCDLETIPRGSHLFPFKFPLPMEIPGSFEGLHGRSRYYVQSSLVYDKHDDSLVTQCPFTVFRDVDLRPQFTLMEKMKKEREICLRSTCWRAGHVVLGISTPKSAFVPGEKMTVNTEIHNMTGRKLKGSTIAFRQVVSYGTNSETRRVTWDMVHLHQPGLGPGKQGVWQNLVIIPSTVPTGLDGCSLMKLTYEIVLLVEVDRVKQNVSIPITIGTIQHTPSKYCHWEYTDPAPFPNKRWSSIHDADSTRKHHCGYFEPKCKYFTFQMPETELSTFEYSPGQKRRHIILSPDEENKESTV</sequence>
<dbReference type="Pfam" id="PF02752">
    <property type="entry name" value="Arrestin_C"/>
    <property type="match status" value="1"/>
</dbReference>
<dbReference type="InterPro" id="IPR014756">
    <property type="entry name" value="Ig_E-set"/>
</dbReference>
<dbReference type="Gene3D" id="2.60.40.640">
    <property type="match status" value="2"/>
</dbReference>
<keyword evidence="3" id="KW-1185">Reference proteome</keyword>
<dbReference type="PANTHER" id="PTHR11188">
    <property type="entry name" value="ARRESTIN DOMAIN CONTAINING PROTEIN"/>
    <property type="match status" value="1"/>
</dbReference>
<dbReference type="InterPro" id="IPR050357">
    <property type="entry name" value="Arrestin_domain-protein"/>
</dbReference>
<dbReference type="AlphaFoldDB" id="A0A8J1XUJ8"/>
<dbReference type="GO" id="GO:0015031">
    <property type="term" value="P:protein transport"/>
    <property type="evidence" value="ECO:0007669"/>
    <property type="project" value="TreeGrafter"/>
</dbReference>
<organism evidence="2 3">
    <name type="scientific">Owenia fusiformis</name>
    <name type="common">Polychaete worm</name>
    <dbReference type="NCBI Taxonomy" id="6347"/>
    <lineage>
        <taxon>Eukaryota</taxon>
        <taxon>Metazoa</taxon>
        <taxon>Spiralia</taxon>
        <taxon>Lophotrochozoa</taxon>
        <taxon>Annelida</taxon>
        <taxon>Polychaeta</taxon>
        <taxon>Sedentaria</taxon>
        <taxon>Canalipalpata</taxon>
        <taxon>Sabellida</taxon>
        <taxon>Oweniida</taxon>
        <taxon>Oweniidae</taxon>
        <taxon>Owenia</taxon>
    </lineage>
</organism>
<dbReference type="EMBL" id="CAIIXF020000010">
    <property type="protein sequence ID" value="CAH1796432.1"/>
    <property type="molecule type" value="Genomic_DNA"/>
</dbReference>
<dbReference type="InterPro" id="IPR011022">
    <property type="entry name" value="Arrestin_C-like"/>
</dbReference>
<dbReference type="Pfam" id="PF00339">
    <property type="entry name" value="Arrestin_N"/>
    <property type="match status" value="1"/>
</dbReference>
<proteinExistence type="inferred from homology"/>
<reference evidence="2" key="1">
    <citation type="submission" date="2022-03" db="EMBL/GenBank/DDBJ databases">
        <authorList>
            <person name="Martin C."/>
        </authorList>
    </citation>
    <scope>NUCLEOTIDE SEQUENCE</scope>
</reference>
<dbReference type="OrthoDB" id="2333384at2759"/>
<dbReference type="SMART" id="SM01017">
    <property type="entry name" value="Arrestin_C"/>
    <property type="match status" value="1"/>
</dbReference>
<evidence type="ECO:0000313" key="3">
    <source>
        <dbReference type="Proteomes" id="UP000749559"/>
    </source>
</evidence>
<gene>
    <name evidence="2" type="ORF">OFUS_LOCUS20841</name>
</gene>
<evidence type="ECO:0000256" key="1">
    <source>
        <dbReference type="ARBA" id="ARBA00005298"/>
    </source>
</evidence>
<dbReference type="InterPro" id="IPR014752">
    <property type="entry name" value="Arrestin-like_C"/>
</dbReference>
<comment type="similarity">
    <text evidence="1">Belongs to the arrestin family.</text>
</comment>
<dbReference type="SUPFAM" id="SSF81296">
    <property type="entry name" value="E set domains"/>
    <property type="match status" value="2"/>
</dbReference>
<dbReference type="PANTHER" id="PTHR11188:SF176">
    <property type="entry name" value="ARRESTIN DOMAIN-CONTAINING PROTEIN 1"/>
    <property type="match status" value="1"/>
</dbReference>
<dbReference type="GO" id="GO:0005737">
    <property type="term" value="C:cytoplasm"/>
    <property type="evidence" value="ECO:0007669"/>
    <property type="project" value="TreeGrafter"/>
</dbReference>
<name>A0A8J1XUJ8_OWEFU</name>